<evidence type="ECO:0000256" key="8">
    <source>
        <dbReference type="ARBA" id="ARBA00022953"/>
    </source>
</evidence>
<dbReference type="GO" id="GO:0075523">
    <property type="term" value="P:viral translational frameshifting"/>
    <property type="evidence" value="ECO:0007669"/>
    <property type="project" value="UniProtKB-KW"/>
</dbReference>
<dbReference type="InterPro" id="IPR027351">
    <property type="entry name" value="(+)RNA_virus_helicase_core_dom"/>
</dbReference>
<reference evidence="15" key="1">
    <citation type="journal article" date="2020" name="Viruses">
        <title>Updating the quarantine status of Prunus infecting viruses in Australia.</title>
        <authorList>
            <person name="Kinoti W.M."/>
            <person name="Nancarrow N."/>
            <person name="Dann A."/>
            <person name="Rodoni B.C."/>
            <person name="Constable F.E."/>
        </authorList>
    </citation>
    <scope>NUCLEOTIDE SEQUENCE</scope>
    <source>
        <strain evidence="15">TAS12</strain>
    </source>
</reference>
<dbReference type="GO" id="GO:0039694">
    <property type="term" value="P:viral RNA genome replication"/>
    <property type="evidence" value="ECO:0007669"/>
    <property type="project" value="InterPro"/>
</dbReference>
<evidence type="ECO:0000256" key="2">
    <source>
        <dbReference type="ARBA" id="ARBA00022679"/>
    </source>
</evidence>
<dbReference type="GO" id="GO:0003723">
    <property type="term" value="F:RNA binding"/>
    <property type="evidence" value="ECO:0007669"/>
    <property type="project" value="InterPro"/>
</dbReference>
<accession>A0A679GDX7</accession>
<dbReference type="InterPro" id="IPR043502">
    <property type="entry name" value="DNA/RNA_pol_sf"/>
</dbReference>
<organism evidence="15">
    <name type="scientific">Little cherry virus 2</name>
    <dbReference type="NCBI Taxonomy" id="154339"/>
    <lineage>
        <taxon>Viruses</taxon>
        <taxon>Riboviria</taxon>
        <taxon>Orthornavirae</taxon>
        <taxon>Kitrinoviricota</taxon>
        <taxon>Alsuviricetes</taxon>
        <taxon>Martellivirales</taxon>
        <taxon>Closteroviridae</taxon>
        <taxon>Ampelovirus</taxon>
        <taxon>Ampelovirus nanoavii</taxon>
    </lineage>
</organism>
<evidence type="ECO:0000256" key="4">
    <source>
        <dbReference type="ARBA" id="ARBA00022741"/>
    </source>
</evidence>
<evidence type="ECO:0000256" key="5">
    <source>
        <dbReference type="ARBA" id="ARBA00022758"/>
    </source>
</evidence>
<dbReference type="PROSITE" id="PS51471">
    <property type="entry name" value="FE2OG_OXY"/>
    <property type="match status" value="1"/>
</dbReference>
<keyword evidence="5" id="KW-0688">Ribosomal frameshifting</keyword>
<dbReference type="GO" id="GO:0006396">
    <property type="term" value="P:RNA processing"/>
    <property type="evidence" value="ECO:0007669"/>
    <property type="project" value="InterPro"/>
</dbReference>
<dbReference type="Pfam" id="PF00978">
    <property type="entry name" value="RdRP_2"/>
    <property type="match status" value="1"/>
</dbReference>
<dbReference type="Pfam" id="PF01443">
    <property type="entry name" value="Viral_helicase1"/>
    <property type="match status" value="1"/>
</dbReference>
<dbReference type="CDD" id="cd23253">
    <property type="entry name" value="Closteroviridae_RdRp"/>
    <property type="match status" value="1"/>
</dbReference>
<dbReference type="InterPro" id="IPR027417">
    <property type="entry name" value="P-loop_NTPase"/>
</dbReference>
<feature type="domain" description="Alphavirus-like MT" evidence="14">
    <location>
        <begin position="88"/>
        <end position="279"/>
    </location>
</feature>
<dbReference type="GO" id="GO:0016787">
    <property type="term" value="F:hydrolase activity"/>
    <property type="evidence" value="ECO:0007669"/>
    <property type="project" value="UniProtKB-KW"/>
</dbReference>
<dbReference type="Gene3D" id="2.60.120.590">
    <property type="entry name" value="Alpha-ketoglutarate-dependent dioxygenase AlkB-like"/>
    <property type="match status" value="1"/>
</dbReference>
<dbReference type="GO" id="GO:0003968">
    <property type="term" value="F:RNA-directed RNA polymerase activity"/>
    <property type="evidence" value="ECO:0007669"/>
    <property type="project" value="UniProtKB-KW"/>
</dbReference>
<dbReference type="InterPro" id="IPR037151">
    <property type="entry name" value="AlkB-like_sf"/>
</dbReference>
<dbReference type="GO" id="GO:0016556">
    <property type="term" value="P:mRNA modification"/>
    <property type="evidence" value="ECO:0007669"/>
    <property type="project" value="InterPro"/>
</dbReference>
<evidence type="ECO:0000259" key="12">
    <source>
        <dbReference type="PROSITE" id="PS51471"/>
    </source>
</evidence>
<feature type="domain" description="Fe2OG dioxygenase" evidence="12">
    <location>
        <begin position="952"/>
        <end position="1043"/>
    </location>
</feature>
<name>A0A679GDX7_9CLOS</name>
<keyword evidence="6" id="KW-0378">Hydrolase</keyword>
<dbReference type="InterPro" id="IPR005123">
    <property type="entry name" value="Oxoglu/Fe-dep_dioxygenase_dom"/>
</dbReference>
<keyword evidence="1" id="KW-0696">RNA-directed RNA polymerase</keyword>
<keyword evidence="4" id="KW-0547">Nucleotide-binding</keyword>
<proteinExistence type="predicted"/>
<dbReference type="GO" id="GO:0006351">
    <property type="term" value="P:DNA-templated transcription"/>
    <property type="evidence" value="ECO:0007669"/>
    <property type="project" value="InterPro"/>
</dbReference>
<dbReference type="PROSITE" id="PS51657">
    <property type="entry name" value="PSRV_HELICASE"/>
    <property type="match status" value="1"/>
</dbReference>
<feature type="region of interest" description="Disordered" evidence="10">
    <location>
        <begin position="1052"/>
        <end position="1094"/>
    </location>
</feature>
<evidence type="ECO:0000256" key="7">
    <source>
        <dbReference type="ARBA" id="ARBA00022840"/>
    </source>
</evidence>
<feature type="domain" description="RdRp catalytic" evidence="11">
    <location>
        <begin position="1909"/>
        <end position="2022"/>
    </location>
</feature>
<dbReference type="GO" id="GO:0008174">
    <property type="term" value="F:mRNA methyltransferase activity"/>
    <property type="evidence" value="ECO:0007669"/>
    <property type="project" value="UniProtKB-UniRule"/>
</dbReference>
<evidence type="ECO:0000256" key="1">
    <source>
        <dbReference type="ARBA" id="ARBA00022484"/>
    </source>
</evidence>
<evidence type="ECO:0000313" key="15">
    <source>
        <dbReference type="EMBL" id="BCA25892.1"/>
    </source>
</evidence>
<keyword evidence="8" id="KW-0693">Viral RNA replication</keyword>
<evidence type="ECO:0000256" key="3">
    <source>
        <dbReference type="ARBA" id="ARBA00022695"/>
    </source>
</evidence>
<dbReference type="InterPro" id="IPR007094">
    <property type="entry name" value="RNA-dir_pol_PSvirus"/>
</dbReference>
<dbReference type="GO" id="GO:0005524">
    <property type="term" value="F:ATP binding"/>
    <property type="evidence" value="ECO:0007669"/>
    <property type="project" value="UniProtKB-KW"/>
</dbReference>
<dbReference type="Gene3D" id="3.40.50.300">
    <property type="entry name" value="P-loop containing nucleotide triphosphate hydrolases"/>
    <property type="match status" value="2"/>
</dbReference>
<keyword evidence="7" id="KW-0067">ATP-binding</keyword>
<dbReference type="PROSITE" id="PS50507">
    <property type="entry name" value="RDRP_SSRNA_POS"/>
    <property type="match status" value="1"/>
</dbReference>
<protein>
    <submittedName>
        <fullName evidence="15">Polyprotein</fullName>
    </submittedName>
</protein>
<dbReference type="InterPro" id="IPR047308">
    <property type="entry name" value="Closteroviridae_RdRp"/>
</dbReference>
<dbReference type="GO" id="GO:0003724">
    <property type="term" value="F:RNA helicase activity"/>
    <property type="evidence" value="ECO:0007669"/>
    <property type="project" value="UniProtKB-EC"/>
</dbReference>
<keyword evidence="3" id="KW-0548">Nucleotidyltransferase</keyword>
<dbReference type="InterPro" id="IPR002588">
    <property type="entry name" value="Alphavirus-like_MT_dom"/>
</dbReference>
<dbReference type="SUPFAM" id="SSF51197">
    <property type="entry name" value="Clavaminate synthase-like"/>
    <property type="match status" value="1"/>
</dbReference>
<evidence type="ECO:0000256" key="9">
    <source>
        <dbReference type="ARBA" id="ARBA00047984"/>
    </source>
</evidence>
<feature type="domain" description="(+)RNA virus helicase C-terminal" evidence="13">
    <location>
        <begin position="1305"/>
        <end position="1600"/>
    </location>
</feature>
<dbReference type="InterPro" id="IPR001788">
    <property type="entry name" value="RNA-dep_RNA_pol_alsuvir"/>
</dbReference>
<keyword evidence="2" id="KW-0808">Transferase</keyword>
<dbReference type="SUPFAM" id="SSF56672">
    <property type="entry name" value="DNA/RNA polymerases"/>
    <property type="match status" value="1"/>
</dbReference>
<dbReference type="Pfam" id="PF01660">
    <property type="entry name" value="Vmethyltransf"/>
    <property type="match status" value="1"/>
</dbReference>
<evidence type="ECO:0000259" key="14">
    <source>
        <dbReference type="PROSITE" id="PS51743"/>
    </source>
</evidence>
<evidence type="ECO:0000256" key="6">
    <source>
        <dbReference type="ARBA" id="ARBA00022801"/>
    </source>
</evidence>
<dbReference type="PROSITE" id="PS51743">
    <property type="entry name" value="ALPHAVIRUS_MT"/>
    <property type="match status" value="1"/>
</dbReference>
<dbReference type="EMBL" id="LC523025">
    <property type="protein sequence ID" value="BCA25892.1"/>
    <property type="molecule type" value="Genomic_RNA"/>
</dbReference>
<evidence type="ECO:0000256" key="10">
    <source>
        <dbReference type="SAM" id="MobiDB-lite"/>
    </source>
</evidence>
<evidence type="ECO:0000259" key="11">
    <source>
        <dbReference type="PROSITE" id="PS50507"/>
    </source>
</evidence>
<comment type="catalytic activity">
    <reaction evidence="9">
        <text>ATP + H2O = ADP + phosphate + H(+)</text>
        <dbReference type="Rhea" id="RHEA:13065"/>
        <dbReference type="ChEBI" id="CHEBI:15377"/>
        <dbReference type="ChEBI" id="CHEBI:15378"/>
        <dbReference type="ChEBI" id="CHEBI:30616"/>
        <dbReference type="ChEBI" id="CHEBI:43474"/>
        <dbReference type="ChEBI" id="CHEBI:456216"/>
        <dbReference type="EC" id="3.6.4.13"/>
    </reaction>
</comment>
<evidence type="ECO:0000259" key="13">
    <source>
        <dbReference type="PROSITE" id="PS51657"/>
    </source>
</evidence>
<sequence>MAQTFQKNDLVSCLNLETMYGELLKQVTSRLNFKENSDLFLHVDSSLKTLLKEKEDVLSHKFQCTISANIDQDARSVLDSAFPELQIKYTTSSRSEHPMCYCVRMAFNALFHCYGAVGESVDIGGCPQAHRKAGHSNVHTCNPTLSGKDVSRRVADLSDSLKNLKSSSVERTTSVGESACSVSSCSNRFEECDHPAFSAYMVDVYDISLLSLVDGMDKHKTVFTNVALILPAELIEESGEVDIQSLNTVVRWDHSTVTYFIGNTGDSYMHCRQTLVQYLTTNRIVSSLGKTYDVCYEGDRLGYKYFRVLRSSSSLSSPSTLRRYDSTLHGMYFCNLPVPTPFGFEVKDMYLDGDFVERVQSYLLNVAAGVNERTFEYTVTNIRSQKTHLIVGSRTVHSKVEIDSTYLPILAAVLLTDSVRKRNQALGATRDFLSERGSLVGMFHMVGRRFTNTIGKKIYGAKLNFLKYFDPQVYKVYMAMESPLKKVETKIDVPLKTISGGDKNDIGLILQRETLEATNLTSGKALENLSKSMVDYLKTNSPEKLSDLIKLGFADVLSLNDLAKAFLEGAVEKAKEGKEPSILGDVSSNLIQPNEAGKEIIKEVAMNRKTEFKPTVIDSLTSENEVNQIKTMSKTFFTSLLCAVKGDFGMRHATFPVGGRKDNHKAINAIEFVTVNSSERRVSNWDNYVPNSGRKRTVPTNWSGYECTWEITKDSMVKKLVVGEKRQVGPKDEVITILGNDEVQKKGEDVVSEDIKKKEKVSEDSKNQSAGFSEEEEADIVNAFLGDVEQVVPSRPLEYDAEAVFKGLQSLELNKKWLRGKKKVVEGQVVGPSEIRGKEEVDTVTSNAVINGFLENILLDNDTQPLPKPPVVSVNQDSLKFEKTNEDNMVIAGNLVGSVPNLDLNKFTSLKLRGRDAWFFSKTGDAYGHDKVSYVVLPWVEQLDKLVNCFGDFNTALVQRYTLGGYVSWHADDEPCYSHDDSIVTINFNGPATFSIRIGNIYRSFNLLDRSVLIMKAGLQKVAKHMVKSDFEGRVSVTLRKQLRPCVLTSKGFMGLSSRPNSPDEESKDNDSTRKPSGGSGGPTTGSRPNVQKNVGGVILSSNTVVTGHDSKCSDEDLTRAPSISSDNCGKVNGEDDSVVDNLKGYAAGDLPSVVIESEAIDKNTLVSVMRSFLPPGCEWMLSERPWDAINERSVCPPHCLPDRLRDNCSAEYVLLLANVCFKMYERYRKVYNNRNILLKGGAFPAGIKTLFKDLCVFNKHRVAVHIDGESELITHAFMVFSLSSGKFVRTEDIAESLDQNGLFCVDSELFKGIQFRLLANSMKLGKFYDFEERFSKSIIVLEDTPPGGGKTTNMLTRFRSNPYRTCILTANLESSLDINRQLNAERRTEGVRYARTIDSRVMNSLRAGKCDTVCIDECFLVHAGELKICTVLAGADEVYLYGDSQQIPFINRLQSFACRNSVVRTDNFKVIKRNVSYRCPSDVCIMLSEKKDKRGNLCYPAGVKKGNSSRPDRSVSYKTISSVTDVDMENGDVFITFTQDEKHAVNNEAKARRLKVSTNTVHEIQGKTVPFVKIVRLKAADDSVFTMTGHEIVALSRHTVGARYYSISKRLFEGVGREIRTMMTLGSLCSRVFNMSSVPNIYSSLPKGLVRDATPISRAPRAHLEALNYFLDDCVRGTTSLEFRHLNECQEFSDFSSIVDNVIIRDCEGTLKVDRGDVVVPVIRSSIGSKKLNRLKQNLITYEARNFVSDAGADRLCSDVTAGRMVDNFFNNYIDTYKLSLEVSDQITFNKRSVGEWLDKRDGRRFNNVMKDLTTQIIPENDLTSFKLMLKTDSKPKLDDSVLSSIPSGQNIVYHRSSVNALFSHIFCQTVERLHRVLKRNFLLATGMSQDEFEMYLNDGLNNKVQDLFCSEVDISKFDKSQGPLIKQIEEMVLRRLGVDSEVLDWWYSSEYESVCSSFDKSLTVSVDAQRRTGGSNTWLGNTIVNMVLLAYVKEFDPNTFVCFSGDDSLVLSRDPIYFDFFKLSLELGFDVKFTPVATPYFCSKYLINTEDRIYIVPDIFKLVTKLGRVFARTKAEGLETFESFKDTIKWFGRDDVVCLLAYYHQEKYGPSKHVYDAACAIHCIGANFDQYSRLAYKKTNVAFGFEFI</sequence>